<dbReference type="Proteomes" id="UP001608902">
    <property type="component" value="Unassembled WGS sequence"/>
</dbReference>
<evidence type="ECO:0000313" key="3">
    <source>
        <dbReference type="Proteomes" id="UP001608902"/>
    </source>
</evidence>
<keyword evidence="1" id="KW-0472">Membrane</keyword>
<gene>
    <name evidence="2" type="ORF">AB6A40_010733</name>
</gene>
<proteinExistence type="predicted"/>
<keyword evidence="3" id="KW-1185">Reference proteome</keyword>
<comment type="caution">
    <text evidence="2">The sequence shown here is derived from an EMBL/GenBank/DDBJ whole genome shotgun (WGS) entry which is preliminary data.</text>
</comment>
<dbReference type="AlphaFoldDB" id="A0ABD6F0E2"/>
<name>A0ABD6F0E2_9BILA</name>
<accession>A0ABD6F0E2</accession>
<reference evidence="2 3" key="1">
    <citation type="submission" date="2024-08" db="EMBL/GenBank/DDBJ databases">
        <title>Gnathostoma spinigerum genome.</title>
        <authorList>
            <person name="Gonzalez-Bertolin B."/>
            <person name="Monzon S."/>
            <person name="Zaballos A."/>
            <person name="Jimenez P."/>
            <person name="Dekumyoy P."/>
            <person name="Varona S."/>
            <person name="Cuesta I."/>
            <person name="Sumanam S."/>
            <person name="Adisakwattana P."/>
            <person name="Gasser R.B."/>
            <person name="Hernandez-Gonzalez A."/>
            <person name="Young N.D."/>
            <person name="Perteguer M.J."/>
        </authorList>
    </citation>
    <scope>NUCLEOTIDE SEQUENCE [LARGE SCALE GENOMIC DNA]</scope>
    <source>
        <strain evidence="2">AL3</strain>
        <tissue evidence="2">Liver</tissue>
    </source>
</reference>
<evidence type="ECO:0000313" key="2">
    <source>
        <dbReference type="EMBL" id="MFH4984024.1"/>
    </source>
</evidence>
<organism evidence="2 3">
    <name type="scientific">Gnathostoma spinigerum</name>
    <dbReference type="NCBI Taxonomy" id="75299"/>
    <lineage>
        <taxon>Eukaryota</taxon>
        <taxon>Metazoa</taxon>
        <taxon>Ecdysozoa</taxon>
        <taxon>Nematoda</taxon>
        <taxon>Chromadorea</taxon>
        <taxon>Rhabditida</taxon>
        <taxon>Spirurina</taxon>
        <taxon>Gnathostomatomorpha</taxon>
        <taxon>Gnathostomatoidea</taxon>
        <taxon>Gnathostomatidae</taxon>
        <taxon>Gnathostoma</taxon>
    </lineage>
</organism>
<feature type="transmembrane region" description="Helical" evidence="1">
    <location>
        <begin position="29"/>
        <end position="52"/>
    </location>
</feature>
<sequence length="119" mass="13487">MNPTLFSTNEEFDESDVIHKEGPSSRGTVMTMAGLFIVGVMLCLSGLIVLFQQNETPFVIAGCVFLTSGVIMICACGLLQRKNIIKFLHDVNRDLYFLNMSDSYMWKIMFEEHRDLPTI</sequence>
<dbReference type="EMBL" id="JBGFUD010014929">
    <property type="protein sequence ID" value="MFH4984024.1"/>
    <property type="molecule type" value="Genomic_DNA"/>
</dbReference>
<protein>
    <submittedName>
        <fullName evidence="2">Uncharacterized protein</fullName>
    </submittedName>
</protein>
<feature type="transmembrane region" description="Helical" evidence="1">
    <location>
        <begin position="58"/>
        <end position="79"/>
    </location>
</feature>
<keyword evidence="1" id="KW-0812">Transmembrane</keyword>
<keyword evidence="1" id="KW-1133">Transmembrane helix</keyword>
<evidence type="ECO:0000256" key="1">
    <source>
        <dbReference type="SAM" id="Phobius"/>
    </source>
</evidence>